<sequence length="335" mass="37955">MFTIKKIRKIPAGAHDESLLTASMAIMRCQILSDDYRKIVRLFRKEEVPHHTFPFPSERNIHAVVRGVPVNFSDTEINGELEQRGYSPLHIIRLKRSGGAPMPLVVVILPKTDKSQQVFNEHELLGLAIRVEIQKNSRLIGQCHRCPKYGHAQSYCTAPPKCLKCAKDQMTHLCPLTEEEERKTGKSRDEEIAEKINNTQKLRIKSTDKSNSHVLKSIDPAKSNICVHSVKRVNNGVILSCENEASLSKLKASIQEELGRNFTVNDIKKYRPRMVINNVERAYTKSEGFIERILSQNEYGIFSSDDIKAVATFTCSESTLNVVIEVVEETRCLVI</sequence>
<evidence type="ECO:0000313" key="3">
    <source>
        <dbReference type="Proteomes" id="UP001152888"/>
    </source>
</evidence>
<dbReference type="InterPro" id="IPR006579">
    <property type="entry name" value="Pre_C2HC_dom"/>
</dbReference>
<protein>
    <recommendedName>
        <fullName evidence="1">Pre-C2HC domain-containing protein</fullName>
    </recommendedName>
</protein>
<reference evidence="2" key="1">
    <citation type="submission" date="2022-03" db="EMBL/GenBank/DDBJ databases">
        <authorList>
            <person name="Sayadi A."/>
        </authorList>
    </citation>
    <scope>NUCLEOTIDE SEQUENCE</scope>
</reference>
<dbReference type="Pfam" id="PF07530">
    <property type="entry name" value="PRE_C2HC"/>
    <property type="match status" value="1"/>
</dbReference>
<proteinExistence type="predicted"/>
<dbReference type="EMBL" id="CAKOFQ010007565">
    <property type="protein sequence ID" value="CAH2003945.1"/>
    <property type="molecule type" value="Genomic_DNA"/>
</dbReference>
<feature type="domain" description="Pre-C2HC" evidence="1">
    <location>
        <begin position="76"/>
        <end position="135"/>
    </location>
</feature>
<dbReference type="Proteomes" id="UP001152888">
    <property type="component" value="Unassembled WGS sequence"/>
</dbReference>
<accession>A0A9P0LYY2</accession>
<gene>
    <name evidence="2" type="ORF">ACAOBT_LOCUS27715</name>
</gene>
<evidence type="ECO:0000313" key="2">
    <source>
        <dbReference type="EMBL" id="CAH2003945.1"/>
    </source>
</evidence>
<dbReference type="PANTHER" id="PTHR33273">
    <property type="entry name" value="DOMAIN-CONTAINING PROTEIN, PUTATIVE-RELATED"/>
    <property type="match status" value="1"/>
</dbReference>
<evidence type="ECO:0000259" key="1">
    <source>
        <dbReference type="Pfam" id="PF07530"/>
    </source>
</evidence>
<dbReference type="OrthoDB" id="8123891at2759"/>
<name>A0A9P0LYY2_ACAOB</name>
<dbReference type="PANTHER" id="PTHR33273:SF4">
    <property type="entry name" value="ENDONUCLEASE_EXONUCLEASE_PHOSPHATASE DOMAIN-CONTAINING PROTEIN"/>
    <property type="match status" value="1"/>
</dbReference>
<keyword evidence="3" id="KW-1185">Reference proteome</keyword>
<comment type="caution">
    <text evidence="2">The sequence shown here is derived from an EMBL/GenBank/DDBJ whole genome shotgun (WGS) entry which is preliminary data.</text>
</comment>
<dbReference type="AlphaFoldDB" id="A0A9P0LYY2"/>
<organism evidence="2 3">
    <name type="scientific">Acanthoscelides obtectus</name>
    <name type="common">Bean weevil</name>
    <name type="synonym">Bruchus obtectus</name>
    <dbReference type="NCBI Taxonomy" id="200917"/>
    <lineage>
        <taxon>Eukaryota</taxon>
        <taxon>Metazoa</taxon>
        <taxon>Ecdysozoa</taxon>
        <taxon>Arthropoda</taxon>
        <taxon>Hexapoda</taxon>
        <taxon>Insecta</taxon>
        <taxon>Pterygota</taxon>
        <taxon>Neoptera</taxon>
        <taxon>Endopterygota</taxon>
        <taxon>Coleoptera</taxon>
        <taxon>Polyphaga</taxon>
        <taxon>Cucujiformia</taxon>
        <taxon>Chrysomeloidea</taxon>
        <taxon>Chrysomelidae</taxon>
        <taxon>Bruchinae</taxon>
        <taxon>Bruchini</taxon>
        <taxon>Acanthoscelides</taxon>
    </lineage>
</organism>